<evidence type="ECO:0000313" key="2">
    <source>
        <dbReference type="EMBL" id="ETO31062.1"/>
    </source>
</evidence>
<protein>
    <submittedName>
        <fullName evidence="2">Uncharacterized protein</fullName>
    </submittedName>
</protein>
<dbReference type="AlphaFoldDB" id="X6P0K5"/>
<accession>X6P0K5</accession>
<evidence type="ECO:0000313" key="3">
    <source>
        <dbReference type="Proteomes" id="UP000023152"/>
    </source>
</evidence>
<name>X6P0K5_RETFI</name>
<dbReference type="Proteomes" id="UP000023152">
    <property type="component" value="Unassembled WGS sequence"/>
</dbReference>
<keyword evidence="3" id="KW-1185">Reference proteome</keyword>
<comment type="caution">
    <text evidence="2">The sequence shown here is derived from an EMBL/GenBank/DDBJ whole genome shotgun (WGS) entry which is preliminary data.</text>
</comment>
<dbReference type="EMBL" id="ASPP01005155">
    <property type="protein sequence ID" value="ETO31062.1"/>
    <property type="molecule type" value="Genomic_DNA"/>
</dbReference>
<gene>
    <name evidence="2" type="ORF">RFI_06060</name>
</gene>
<keyword evidence="1" id="KW-1133">Transmembrane helix</keyword>
<organism evidence="2 3">
    <name type="scientific">Reticulomyxa filosa</name>
    <dbReference type="NCBI Taxonomy" id="46433"/>
    <lineage>
        <taxon>Eukaryota</taxon>
        <taxon>Sar</taxon>
        <taxon>Rhizaria</taxon>
        <taxon>Retaria</taxon>
        <taxon>Foraminifera</taxon>
        <taxon>Monothalamids</taxon>
        <taxon>Reticulomyxidae</taxon>
        <taxon>Reticulomyxa</taxon>
    </lineage>
</organism>
<proteinExistence type="predicted"/>
<sequence>MLLINSNTTPIFHFFSFDTQQKSFVIDQRNNKCAKDNINLHLEEINLKQEDVRRYLVLYRLVIKRLTIKSNRYRNMSIYFLKISKKNEHEFEKVVHIATINKKIKRRYKAASAKNNKRRHVGEQSQKLVPKTKEEEGIFFFWKKQIYKGSKIGMTVLDRKQEDKEIDSENAYENQAMSFWRMTMLLVWKNYMMQCRRRPKSWLCKVLLPAVFFGILGLLRIPATITNQDVQLGTGYDTYNFTSPNSSSFADNKQKNGKGGGGNTKVTIFFKNWKFLNNLFFLFF</sequence>
<evidence type="ECO:0000256" key="1">
    <source>
        <dbReference type="SAM" id="Phobius"/>
    </source>
</evidence>
<feature type="transmembrane region" description="Helical" evidence="1">
    <location>
        <begin position="202"/>
        <end position="221"/>
    </location>
</feature>
<keyword evidence="1" id="KW-0472">Membrane</keyword>
<keyword evidence="1" id="KW-0812">Transmembrane</keyword>
<reference evidence="2 3" key="1">
    <citation type="journal article" date="2013" name="Curr. Biol.">
        <title>The Genome of the Foraminiferan Reticulomyxa filosa.</title>
        <authorList>
            <person name="Glockner G."/>
            <person name="Hulsmann N."/>
            <person name="Schleicher M."/>
            <person name="Noegel A.A."/>
            <person name="Eichinger L."/>
            <person name="Gallinger C."/>
            <person name="Pawlowski J."/>
            <person name="Sierra R."/>
            <person name="Euteneuer U."/>
            <person name="Pillet L."/>
            <person name="Moustafa A."/>
            <person name="Platzer M."/>
            <person name="Groth M."/>
            <person name="Szafranski K."/>
            <person name="Schliwa M."/>
        </authorList>
    </citation>
    <scope>NUCLEOTIDE SEQUENCE [LARGE SCALE GENOMIC DNA]</scope>
</reference>